<dbReference type="AlphaFoldDB" id="A0A3D8GM91"/>
<feature type="compositionally biased region" description="Basic and acidic residues" evidence="1">
    <location>
        <begin position="45"/>
        <end position="57"/>
    </location>
</feature>
<dbReference type="OrthoDB" id="2876703at2"/>
<feature type="compositionally biased region" description="Polar residues" evidence="1">
    <location>
        <begin position="58"/>
        <end position="72"/>
    </location>
</feature>
<name>A0A3D8GM91_9BACI</name>
<gene>
    <name evidence="2" type="ORF">DRW41_17840</name>
</gene>
<feature type="region of interest" description="Disordered" evidence="1">
    <location>
        <begin position="45"/>
        <end position="93"/>
    </location>
</feature>
<reference evidence="2 3" key="1">
    <citation type="submission" date="2018-07" db="EMBL/GenBank/DDBJ databases">
        <title>Bacillus sp. YLB-04 draft genome sequence.</title>
        <authorList>
            <person name="Yu L."/>
            <person name="Tang X."/>
        </authorList>
    </citation>
    <scope>NUCLEOTIDE SEQUENCE [LARGE SCALE GENOMIC DNA]</scope>
    <source>
        <strain evidence="2 3">YLB-04</strain>
    </source>
</reference>
<feature type="compositionally biased region" description="Basic and acidic residues" evidence="1">
    <location>
        <begin position="80"/>
        <end position="93"/>
    </location>
</feature>
<keyword evidence="3" id="KW-1185">Reference proteome</keyword>
<evidence type="ECO:0000313" key="2">
    <source>
        <dbReference type="EMBL" id="RDU35594.1"/>
    </source>
</evidence>
<protein>
    <submittedName>
        <fullName evidence="2">Uncharacterized protein</fullName>
    </submittedName>
</protein>
<feature type="region of interest" description="Disordered" evidence="1">
    <location>
        <begin position="1"/>
        <end position="21"/>
    </location>
</feature>
<dbReference type="RefSeq" id="WP_115453378.1">
    <property type="nucleotide sequence ID" value="NZ_QNQT01000009.1"/>
</dbReference>
<organism evidence="2 3">
    <name type="scientific">Neobacillus piezotolerans</name>
    <dbReference type="NCBI Taxonomy" id="2259171"/>
    <lineage>
        <taxon>Bacteria</taxon>
        <taxon>Bacillati</taxon>
        <taxon>Bacillota</taxon>
        <taxon>Bacilli</taxon>
        <taxon>Bacillales</taxon>
        <taxon>Bacillaceae</taxon>
        <taxon>Neobacillus</taxon>
    </lineage>
</organism>
<comment type="caution">
    <text evidence="2">The sequence shown here is derived from an EMBL/GenBank/DDBJ whole genome shotgun (WGS) entry which is preliminary data.</text>
</comment>
<dbReference type="EMBL" id="QNQT01000009">
    <property type="protein sequence ID" value="RDU35594.1"/>
    <property type="molecule type" value="Genomic_DNA"/>
</dbReference>
<dbReference type="Proteomes" id="UP000257144">
    <property type="component" value="Unassembled WGS sequence"/>
</dbReference>
<accession>A0A3D8GM91</accession>
<sequence>MDKQKNAPKPTLYIDQPDANVGPPMQEYFIWRKKKDAALANKDSSELIVGKEEEMKENSPQSKMDLQGSGTVKTEPIVDPVKETEPPEDSRGMEIEMAAEQQTIKEEGGTENEVPVMALKTGYGDVEAGSLQEESAYGSPNRRDSSKQSALVQYFLQQMKEKEIETAKPVVNMAGKSTDIIPEPTERQEIDENTKNIWRTITTLARYPKFLEQPLVTAVVKGEQLTFQIDSKRGEKLRVRIGDKMKIIKIGEISEIKIH</sequence>
<evidence type="ECO:0000313" key="3">
    <source>
        <dbReference type="Proteomes" id="UP000257144"/>
    </source>
</evidence>
<evidence type="ECO:0000256" key="1">
    <source>
        <dbReference type="SAM" id="MobiDB-lite"/>
    </source>
</evidence>
<proteinExistence type="predicted"/>